<comment type="caution">
    <text evidence="2">The sequence shown here is derived from an EMBL/GenBank/DDBJ whole genome shotgun (WGS) entry which is preliminary data.</text>
</comment>
<evidence type="ECO:0000313" key="2">
    <source>
        <dbReference type="EMBL" id="MDS0300225.1"/>
    </source>
</evidence>
<name>A0ABU2GHC4_9EURY</name>
<dbReference type="Proteomes" id="UP001257060">
    <property type="component" value="Unassembled WGS sequence"/>
</dbReference>
<reference evidence="2 3" key="1">
    <citation type="submission" date="2022-06" db="EMBL/GenBank/DDBJ databases">
        <title>Halogeometricum sp. a new haloarchaeum isolate from saline soil.</title>
        <authorList>
            <person name="Strakova D."/>
            <person name="Galisteo C."/>
            <person name="Sanchez-Porro C."/>
            <person name="Ventosa A."/>
        </authorList>
    </citation>
    <scope>NUCLEOTIDE SEQUENCE [LARGE SCALE GENOMIC DNA]</scope>
    <source>
        <strain evidence="2 3">S1BR25-6</strain>
    </source>
</reference>
<dbReference type="SUPFAM" id="SSF46785">
    <property type="entry name" value="Winged helix' DNA-binding domain"/>
    <property type="match status" value="1"/>
</dbReference>
<organism evidence="2 3">
    <name type="scientific">Halogeometricum salsisoli</name>
    <dbReference type="NCBI Taxonomy" id="2950536"/>
    <lineage>
        <taxon>Archaea</taxon>
        <taxon>Methanobacteriati</taxon>
        <taxon>Methanobacteriota</taxon>
        <taxon>Stenosarchaea group</taxon>
        <taxon>Halobacteria</taxon>
        <taxon>Halobacteriales</taxon>
        <taxon>Haloferacaceae</taxon>
        <taxon>Halogeometricum</taxon>
    </lineage>
</organism>
<feature type="domain" description="HTH marR-type" evidence="1">
    <location>
        <begin position="15"/>
        <end position="65"/>
    </location>
</feature>
<dbReference type="RefSeq" id="WP_310925120.1">
    <property type="nucleotide sequence ID" value="NZ_JAMQOP010000003.1"/>
</dbReference>
<dbReference type="Pfam" id="PF12802">
    <property type="entry name" value="MarR_2"/>
    <property type="match status" value="1"/>
</dbReference>
<gene>
    <name evidence="2" type="ORF">NDI76_15870</name>
</gene>
<accession>A0ABU2GHC4</accession>
<dbReference type="EMBL" id="JAMQOP010000003">
    <property type="protein sequence ID" value="MDS0300225.1"/>
    <property type="molecule type" value="Genomic_DNA"/>
</dbReference>
<protein>
    <submittedName>
        <fullName evidence="2">MarR family transcriptional regulator</fullName>
    </submittedName>
</protein>
<keyword evidence="3" id="KW-1185">Reference proteome</keyword>
<proteinExistence type="predicted"/>
<dbReference type="InterPro" id="IPR036388">
    <property type="entry name" value="WH-like_DNA-bd_sf"/>
</dbReference>
<dbReference type="InterPro" id="IPR036390">
    <property type="entry name" value="WH_DNA-bd_sf"/>
</dbReference>
<sequence>MRRPHVDWMTRADDAILEFLQNEGNRRLVATPGVIEANIGYTLSTVNQRLKKLKTAGLVEYHDEERGLYEISEHGKAYLSGTIDATELDVEEFS</sequence>
<dbReference type="InterPro" id="IPR000835">
    <property type="entry name" value="HTH_MarR-typ"/>
</dbReference>
<dbReference type="Gene3D" id="1.10.10.10">
    <property type="entry name" value="Winged helix-like DNA-binding domain superfamily/Winged helix DNA-binding domain"/>
    <property type="match status" value="1"/>
</dbReference>
<evidence type="ECO:0000313" key="3">
    <source>
        <dbReference type="Proteomes" id="UP001257060"/>
    </source>
</evidence>
<evidence type="ECO:0000259" key="1">
    <source>
        <dbReference type="Pfam" id="PF12802"/>
    </source>
</evidence>